<protein>
    <submittedName>
        <fullName evidence="1">Uncharacterized protein</fullName>
    </submittedName>
</protein>
<evidence type="ECO:0000313" key="1">
    <source>
        <dbReference type="EMBL" id="GGJ98019.1"/>
    </source>
</evidence>
<organism evidence="1 2">
    <name type="scientific">Pilimelia anulata</name>
    <dbReference type="NCBI Taxonomy" id="53371"/>
    <lineage>
        <taxon>Bacteria</taxon>
        <taxon>Bacillati</taxon>
        <taxon>Actinomycetota</taxon>
        <taxon>Actinomycetes</taxon>
        <taxon>Micromonosporales</taxon>
        <taxon>Micromonosporaceae</taxon>
        <taxon>Pilimelia</taxon>
    </lineage>
</organism>
<evidence type="ECO:0000313" key="2">
    <source>
        <dbReference type="Proteomes" id="UP000649739"/>
    </source>
</evidence>
<name>A0A8J3B626_9ACTN</name>
<keyword evidence="2" id="KW-1185">Reference proteome</keyword>
<dbReference type="AlphaFoldDB" id="A0A8J3B626"/>
<reference evidence="1" key="1">
    <citation type="journal article" date="2014" name="Int. J. Syst. Evol. Microbiol.">
        <title>Complete genome sequence of Corynebacterium casei LMG S-19264T (=DSM 44701T), isolated from a smear-ripened cheese.</title>
        <authorList>
            <consortium name="US DOE Joint Genome Institute (JGI-PGF)"/>
            <person name="Walter F."/>
            <person name="Albersmeier A."/>
            <person name="Kalinowski J."/>
            <person name="Ruckert C."/>
        </authorList>
    </citation>
    <scope>NUCLEOTIDE SEQUENCE</scope>
    <source>
        <strain evidence="1">JCM 3090</strain>
    </source>
</reference>
<dbReference type="RefSeq" id="WP_189170779.1">
    <property type="nucleotide sequence ID" value="NZ_BMQB01000006.1"/>
</dbReference>
<dbReference type="Proteomes" id="UP000649739">
    <property type="component" value="Unassembled WGS sequence"/>
</dbReference>
<gene>
    <name evidence="1" type="ORF">GCM10010123_30100</name>
</gene>
<sequence length="203" mass="22233">MFVQLIIGRVADADALRSALARWRTDLAPGATGWLGTTAGLTDDGTFVCLARFSSPAAARQSSDRVDQHQWWMSTAKTLHAEPAFHDCDRPLTLLGGASERAGFVQVVEGRTAAPERLRELLDHTSEQLGALRPDLIGGVVTVTDDGTVHRVNYFTSEVDARLGERKPEPPGLRAQRARHDELVSTDRYLDLTDPWHLAPALT</sequence>
<reference evidence="1" key="2">
    <citation type="submission" date="2020-09" db="EMBL/GenBank/DDBJ databases">
        <authorList>
            <person name="Sun Q."/>
            <person name="Ohkuma M."/>
        </authorList>
    </citation>
    <scope>NUCLEOTIDE SEQUENCE</scope>
    <source>
        <strain evidence="1">JCM 3090</strain>
    </source>
</reference>
<proteinExistence type="predicted"/>
<dbReference type="EMBL" id="BMQB01000006">
    <property type="protein sequence ID" value="GGJ98019.1"/>
    <property type="molecule type" value="Genomic_DNA"/>
</dbReference>
<accession>A0A8J3B626</accession>
<comment type="caution">
    <text evidence="1">The sequence shown here is derived from an EMBL/GenBank/DDBJ whole genome shotgun (WGS) entry which is preliminary data.</text>
</comment>